<organism evidence="2 3">
    <name type="scientific">Amphiprion percula</name>
    <name type="common">Orange clownfish</name>
    <name type="synonym">Lutjanus percula</name>
    <dbReference type="NCBI Taxonomy" id="161767"/>
    <lineage>
        <taxon>Eukaryota</taxon>
        <taxon>Metazoa</taxon>
        <taxon>Chordata</taxon>
        <taxon>Craniata</taxon>
        <taxon>Vertebrata</taxon>
        <taxon>Euteleostomi</taxon>
        <taxon>Actinopterygii</taxon>
        <taxon>Neopterygii</taxon>
        <taxon>Teleostei</taxon>
        <taxon>Neoteleostei</taxon>
        <taxon>Acanthomorphata</taxon>
        <taxon>Ovalentaria</taxon>
        <taxon>Pomacentridae</taxon>
        <taxon>Amphiprion</taxon>
    </lineage>
</organism>
<dbReference type="OMA" id="MTVSHYI"/>
<feature type="transmembrane region" description="Helical" evidence="1">
    <location>
        <begin position="20"/>
        <end position="41"/>
    </location>
</feature>
<keyword evidence="1" id="KW-0472">Membrane</keyword>
<dbReference type="Proteomes" id="UP000265080">
    <property type="component" value="Chromosome 3"/>
</dbReference>
<keyword evidence="3" id="KW-1185">Reference proteome</keyword>
<name>A0A3P8TPN3_AMPPE</name>
<dbReference type="Ensembl" id="ENSAPET00000025656.1">
    <property type="protein sequence ID" value="ENSAPEP00000025002.1"/>
    <property type="gene ID" value="ENSAPEG00000017790.1"/>
</dbReference>
<reference evidence="2" key="2">
    <citation type="submission" date="2025-08" db="UniProtKB">
        <authorList>
            <consortium name="Ensembl"/>
        </authorList>
    </citation>
    <scope>IDENTIFICATION</scope>
</reference>
<evidence type="ECO:0000256" key="1">
    <source>
        <dbReference type="SAM" id="Phobius"/>
    </source>
</evidence>
<proteinExistence type="predicted"/>
<keyword evidence="1" id="KW-1133">Transmembrane helix</keyword>
<dbReference type="STRING" id="161767.ENSAPEP00000025002"/>
<accession>A0A3P8TPN3</accession>
<sequence>MYKEYKPPPRDLIQLPKSVLYLLMAALVVVAVAYAIVGHLIKDLMLDITCLLGPVEEELKKDGDVEGVSPLHMPPALTHSHPNAFHVWDTDDIIIPMTPHREESPLTSPLMAVIPYIPSFFPNSISMGSPSY</sequence>
<evidence type="ECO:0000313" key="2">
    <source>
        <dbReference type="Ensembl" id="ENSAPEP00000025002.1"/>
    </source>
</evidence>
<reference evidence="2" key="3">
    <citation type="submission" date="2025-09" db="UniProtKB">
        <authorList>
            <consortium name="Ensembl"/>
        </authorList>
    </citation>
    <scope>IDENTIFICATION</scope>
</reference>
<dbReference type="GeneTree" id="ENSGT00940000166067"/>
<keyword evidence="1" id="KW-0812">Transmembrane</keyword>
<evidence type="ECO:0000313" key="3">
    <source>
        <dbReference type="Proteomes" id="UP000265080"/>
    </source>
</evidence>
<dbReference type="AlphaFoldDB" id="A0A3P8TPN3"/>
<protein>
    <submittedName>
        <fullName evidence="2">Si:ch211-276a17.5</fullName>
    </submittedName>
</protein>
<reference evidence="2 3" key="1">
    <citation type="submission" date="2018-03" db="EMBL/GenBank/DDBJ databases">
        <title>Finding Nemo's genes: A chromosome-scale reference assembly of the genome of the orange clownfish Amphiprion percula.</title>
        <authorList>
            <person name="Lehmann R."/>
        </authorList>
    </citation>
    <scope>NUCLEOTIDE SEQUENCE</scope>
</reference>